<dbReference type="GO" id="GO:0005262">
    <property type="term" value="F:calcium channel activity"/>
    <property type="evidence" value="ECO:0007669"/>
    <property type="project" value="UniProtKB-KW"/>
</dbReference>
<sequence>DKNGKRKRIQLFVNRQTKSQKQFDPQNSSIETHAYYGEYPLAFAAAFGHLEIYDYLIQHGADPNLQDSYGNTVLHMLVIRDSMDMFKHAVRHPLKKARTDIRNNSDLSPLTLAAKLGRKELFLECLELAHVLRGQQNKSEI</sequence>
<feature type="non-terminal residue" evidence="11">
    <location>
        <position position="141"/>
    </location>
</feature>
<evidence type="ECO:0000256" key="6">
    <source>
        <dbReference type="ARBA" id="ARBA00022737"/>
    </source>
</evidence>
<keyword evidence="5" id="KW-0107">Calcium channel</keyword>
<evidence type="ECO:0000313" key="12">
    <source>
        <dbReference type="Proteomes" id="UP000681720"/>
    </source>
</evidence>
<dbReference type="Gene3D" id="1.25.40.20">
    <property type="entry name" value="Ankyrin repeat-containing domain"/>
    <property type="match status" value="1"/>
</dbReference>
<dbReference type="InterPro" id="IPR024862">
    <property type="entry name" value="TRPV"/>
</dbReference>
<evidence type="ECO:0000256" key="8">
    <source>
        <dbReference type="ARBA" id="ARBA00023065"/>
    </source>
</evidence>
<dbReference type="SMART" id="SM00248">
    <property type="entry name" value="ANK"/>
    <property type="match status" value="2"/>
</dbReference>
<dbReference type="EMBL" id="CAJOBJ010360502">
    <property type="protein sequence ID" value="CAF5217683.1"/>
    <property type="molecule type" value="Genomic_DNA"/>
</dbReference>
<dbReference type="PROSITE" id="PS50088">
    <property type="entry name" value="ANK_REPEAT"/>
    <property type="match status" value="1"/>
</dbReference>
<evidence type="ECO:0008006" key="13">
    <source>
        <dbReference type="Google" id="ProtNLM"/>
    </source>
</evidence>
<comment type="caution">
    <text evidence="11">The sequence shown here is derived from an EMBL/GenBank/DDBJ whole genome shotgun (WGS) entry which is preliminary data.</text>
</comment>
<keyword evidence="3" id="KW-0472">Membrane</keyword>
<keyword evidence="8" id="KW-0406">Ion transport</keyword>
<dbReference type="PROSITE" id="PS50297">
    <property type="entry name" value="ANK_REP_REGION"/>
    <property type="match status" value="1"/>
</dbReference>
<keyword evidence="2" id="KW-0813">Transport</keyword>
<evidence type="ECO:0000256" key="4">
    <source>
        <dbReference type="ARBA" id="ARBA00022568"/>
    </source>
</evidence>
<dbReference type="SUPFAM" id="SSF48403">
    <property type="entry name" value="Ankyrin repeat"/>
    <property type="match status" value="1"/>
</dbReference>
<dbReference type="InterPro" id="IPR036770">
    <property type="entry name" value="Ankyrin_rpt-contain_sf"/>
</dbReference>
<accession>A0A8S3JKC4</accession>
<evidence type="ECO:0000256" key="2">
    <source>
        <dbReference type="ARBA" id="ARBA00022448"/>
    </source>
</evidence>
<reference evidence="11" key="1">
    <citation type="submission" date="2021-02" db="EMBL/GenBank/DDBJ databases">
        <authorList>
            <person name="Nowell W R."/>
        </authorList>
    </citation>
    <scope>NUCLEOTIDE SEQUENCE</scope>
</reference>
<feature type="repeat" description="ANK" evidence="10">
    <location>
        <begin position="36"/>
        <end position="68"/>
    </location>
</feature>
<evidence type="ECO:0000256" key="10">
    <source>
        <dbReference type="PROSITE-ProRule" id="PRU00023"/>
    </source>
</evidence>
<gene>
    <name evidence="11" type="ORF">GIL414_LOCUS82552</name>
</gene>
<dbReference type="PANTHER" id="PTHR10582">
    <property type="entry name" value="TRANSIENT RECEPTOR POTENTIAL ION CHANNEL PROTEIN"/>
    <property type="match status" value="1"/>
</dbReference>
<evidence type="ECO:0000256" key="3">
    <source>
        <dbReference type="ARBA" id="ARBA00022475"/>
    </source>
</evidence>
<name>A0A8S3JKC4_9BILA</name>
<keyword evidence="10" id="KW-0040">ANK repeat</keyword>
<keyword evidence="3" id="KW-1003">Cell membrane</keyword>
<keyword evidence="6" id="KW-0677">Repeat</keyword>
<dbReference type="InterPro" id="IPR002110">
    <property type="entry name" value="Ankyrin_rpt"/>
</dbReference>
<evidence type="ECO:0000256" key="7">
    <source>
        <dbReference type="ARBA" id="ARBA00022837"/>
    </source>
</evidence>
<comment type="subcellular location">
    <subcellularLocation>
        <location evidence="1">Cell membrane</location>
        <topology evidence="1">Multi-pass membrane protein</topology>
    </subcellularLocation>
</comment>
<organism evidence="11 12">
    <name type="scientific">Rotaria magnacalcarata</name>
    <dbReference type="NCBI Taxonomy" id="392030"/>
    <lineage>
        <taxon>Eukaryota</taxon>
        <taxon>Metazoa</taxon>
        <taxon>Spiralia</taxon>
        <taxon>Gnathifera</taxon>
        <taxon>Rotifera</taxon>
        <taxon>Eurotatoria</taxon>
        <taxon>Bdelloidea</taxon>
        <taxon>Philodinida</taxon>
        <taxon>Philodinidae</taxon>
        <taxon>Rotaria</taxon>
    </lineage>
</organism>
<protein>
    <recommendedName>
        <fullName evidence="13">Ankyrin repeat domain-containing protein</fullName>
    </recommendedName>
</protein>
<keyword evidence="4" id="KW-0109">Calcium transport</keyword>
<evidence type="ECO:0000256" key="9">
    <source>
        <dbReference type="ARBA" id="ARBA00023303"/>
    </source>
</evidence>
<evidence type="ECO:0000256" key="1">
    <source>
        <dbReference type="ARBA" id="ARBA00004651"/>
    </source>
</evidence>
<dbReference type="AlphaFoldDB" id="A0A8S3JKC4"/>
<evidence type="ECO:0000256" key="5">
    <source>
        <dbReference type="ARBA" id="ARBA00022673"/>
    </source>
</evidence>
<proteinExistence type="predicted"/>
<dbReference type="GO" id="GO:0005886">
    <property type="term" value="C:plasma membrane"/>
    <property type="evidence" value="ECO:0007669"/>
    <property type="project" value="UniProtKB-SubCell"/>
</dbReference>
<dbReference type="PANTHER" id="PTHR10582:SF2">
    <property type="entry name" value="INACTIVE"/>
    <property type="match status" value="1"/>
</dbReference>
<keyword evidence="9" id="KW-0407">Ion channel</keyword>
<dbReference type="Pfam" id="PF12796">
    <property type="entry name" value="Ank_2"/>
    <property type="match status" value="1"/>
</dbReference>
<evidence type="ECO:0000313" key="11">
    <source>
        <dbReference type="EMBL" id="CAF5217683.1"/>
    </source>
</evidence>
<keyword evidence="7" id="KW-0106">Calcium</keyword>
<dbReference type="Proteomes" id="UP000681720">
    <property type="component" value="Unassembled WGS sequence"/>
</dbReference>
<dbReference type="GO" id="GO:0098703">
    <property type="term" value="P:calcium ion import across plasma membrane"/>
    <property type="evidence" value="ECO:0007669"/>
    <property type="project" value="TreeGrafter"/>
</dbReference>